<feature type="domain" description="Mur ligase central" evidence="14">
    <location>
        <begin position="108"/>
        <end position="293"/>
    </location>
</feature>
<keyword evidence="16" id="KW-1185">Reference proteome</keyword>
<dbReference type="Gene3D" id="3.40.1190.10">
    <property type="entry name" value="Mur-like, catalytic domain"/>
    <property type="match status" value="1"/>
</dbReference>
<gene>
    <name evidence="10" type="primary">murF</name>
    <name evidence="15" type="ORF">H8S22_02040</name>
</gene>
<evidence type="ECO:0000259" key="14">
    <source>
        <dbReference type="Pfam" id="PF08245"/>
    </source>
</evidence>
<accession>A0ABR7FMQ4</accession>
<dbReference type="InterPro" id="IPR004101">
    <property type="entry name" value="Mur_ligase_C"/>
</dbReference>
<organism evidence="15 16">
    <name type="scientific">Anaerostipes hominis</name>
    <name type="common">ex Liu et al. 2021</name>
    <dbReference type="NCBI Taxonomy" id="2763018"/>
    <lineage>
        <taxon>Bacteria</taxon>
        <taxon>Bacillati</taxon>
        <taxon>Bacillota</taxon>
        <taxon>Clostridia</taxon>
        <taxon>Lachnospirales</taxon>
        <taxon>Lachnospiraceae</taxon>
        <taxon>Anaerostipes</taxon>
    </lineage>
</organism>
<evidence type="ECO:0000313" key="15">
    <source>
        <dbReference type="EMBL" id="MBC5676434.1"/>
    </source>
</evidence>
<dbReference type="GO" id="GO:0016874">
    <property type="term" value="F:ligase activity"/>
    <property type="evidence" value="ECO:0007669"/>
    <property type="project" value="UniProtKB-KW"/>
</dbReference>
<dbReference type="RefSeq" id="WP_024726543.1">
    <property type="nucleotide sequence ID" value="NZ_JACOOS010000002.1"/>
</dbReference>
<dbReference type="Pfam" id="PF01225">
    <property type="entry name" value="Mur_ligase"/>
    <property type="match status" value="1"/>
</dbReference>
<feature type="domain" description="Mur ligase C-terminal" evidence="13">
    <location>
        <begin position="317"/>
        <end position="438"/>
    </location>
</feature>
<keyword evidence="2 10" id="KW-0436">Ligase</keyword>
<comment type="caution">
    <text evidence="15">The sequence shown here is derived from an EMBL/GenBank/DDBJ whole genome shotgun (WGS) entry which is preliminary data.</text>
</comment>
<dbReference type="InterPro" id="IPR035911">
    <property type="entry name" value="MurE/MurF_N"/>
</dbReference>
<name>A0ABR7FMQ4_9FIRM</name>
<dbReference type="Gene3D" id="3.90.190.20">
    <property type="entry name" value="Mur ligase, C-terminal domain"/>
    <property type="match status" value="1"/>
</dbReference>
<dbReference type="HAMAP" id="MF_02019">
    <property type="entry name" value="MurF"/>
    <property type="match status" value="1"/>
</dbReference>
<comment type="pathway">
    <text evidence="10 11">Cell wall biogenesis; peptidoglycan biosynthesis.</text>
</comment>
<evidence type="ECO:0000256" key="2">
    <source>
        <dbReference type="ARBA" id="ARBA00022598"/>
    </source>
</evidence>
<dbReference type="SUPFAM" id="SSF53623">
    <property type="entry name" value="MurD-like peptide ligases, catalytic domain"/>
    <property type="match status" value="1"/>
</dbReference>
<evidence type="ECO:0000256" key="3">
    <source>
        <dbReference type="ARBA" id="ARBA00022618"/>
    </source>
</evidence>
<evidence type="ECO:0000256" key="10">
    <source>
        <dbReference type="HAMAP-Rule" id="MF_02019"/>
    </source>
</evidence>
<keyword evidence="9 10" id="KW-0961">Cell wall biogenesis/degradation</keyword>
<dbReference type="EC" id="6.3.2.10" evidence="10 11"/>
<evidence type="ECO:0000256" key="11">
    <source>
        <dbReference type="RuleBase" id="RU004136"/>
    </source>
</evidence>
<evidence type="ECO:0000256" key="1">
    <source>
        <dbReference type="ARBA" id="ARBA00022490"/>
    </source>
</evidence>
<dbReference type="Pfam" id="PF02875">
    <property type="entry name" value="Mur_ligase_C"/>
    <property type="match status" value="1"/>
</dbReference>
<dbReference type="SUPFAM" id="SSF63418">
    <property type="entry name" value="MurE/MurF N-terminal domain"/>
    <property type="match status" value="1"/>
</dbReference>
<feature type="domain" description="Mur ligase N-terminal catalytic" evidence="12">
    <location>
        <begin position="26"/>
        <end position="97"/>
    </location>
</feature>
<dbReference type="InterPro" id="IPR000713">
    <property type="entry name" value="Mur_ligase_N"/>
</dbReference>
<feature type="binding site" evidence="10">
    <location>
        <begin position="110"/>
        <end position="116"/>
    </location>
    <ligand>
        <name>ATP</name>
        <dbReference type="ChEBI" id="CHEBI:30616"/>
    </ligand>
</feature>
<dbReference type="Pfam" id="PF08245">
    <property type="entry name" value="Mur_ligase_M"/>
    <property type="match status" value="1"/>
</dbReference>
<dbReference type="PANTHER" id="PTHR43024">
    <property type="entry name" value="UDP-N-ACETYLMURAMOYL-TRIPEPTIDE--D-ALANYL-D-ALANINE LIGASE"/>
    <property type="match status" value="1"/>
</dbReference>
<dbReference type="InterPro" id="IPR036565">
    <property type="entry name" value="Mur-like_cat_sf"/>
</dbReference>
<evidence type="ECO:0000256" key="5">
    <source>
        <dbReference type="ARBA" id="ARBA00022840"/>
    </source>
</evidence>
<protein>
    <recommendedName>
        <fullName evidence="10 11">UDP-N-acetylmuramoyl-tripeptide--D-alanyl-D-alanine ligase</fullName>
        <ecNumber evidence="10 11">6.3.2.10</ecNumber>
    </recommendedName>
    <alternativeName>
        <fullName evidence="10">D-alanyl-D-alanine-adding enzyme</fullName>
    </alternativeName>
</protein>
<evidence type="ECO:0000256" key="9">
    <source>
        <dbReference type="ARBA" id="ARBA00023316"/>
    </source>
</evidence>
<comment type="subcellular location">
    <subcellularLocation>
        <location evidence="10 11">Cytoplasm</location>
    </subcellularLocation>
</comment>
<dbReference type="EMBL" id="JACOOS010000002">
    <property type="protein sequence ID" value="MBC5676434.1"/>
    <property type="molecule type" value="Genomic_DNA"/>
</dbReference>
<keyword evidence="8 10" id="KW-0131">Cell cycle</keyword>
<dbReference type="InterPro" id="IPR013221">
    <property type="entry name" value="Mur_ligase_cen"/>
</dbReference>
<keyword evidence="7 10" id="KW-0573">Peptidoglycan synthesis</keyword>
<keyword evidence="1 10" id="KW-0963">Cytoplasm</keyword>
<keyword evidence="4 10" id="KW-0547">Nucleotide-binding</keyword>
<evidence type="ECO:0000256" key="4">
    <source>
        <dbReference type="ARBA" id="ARBA00022741"/>
    </source>
</evidence>
<keyword evidence="5 10" id="KW-0067">ATP-binding</keyword>
<evidence type="ECO:0000256" key="7">
    <source>
        <dbReference type="ARBA" id="ARBA00022984"/>
    </source>
</evidence>
<comment type="catalytic activity">
    <reaction evidence="10 11">
        <text>D-alanyl-D-alanine + UDP-N-acetyl-alpha-D-muramoyl-L-alanyl-gamma-D-glutamyl-meso-2,6-diaminopimelate + ATP = UDP-N-acetyl-alpha-D-muramoyl-L-alanyl-gamma-D-glutamyl-meso-2,6-diaminopimeloyl-D-alanyl-D-alanine + ADP + phosphate + H(+)</text>
        <dbReference type="Rhea" id="RHEA:28374"/>
        <dbReference type="ChEBI" id="CHEBI:15378"/>
        <dbReference type="ChEBI" id="CHEBI:30616"/>
        <dbReference type="ChEBI" id="CHEBI:43474"/>
        <dbReference type="ChEBI" id="CHEBI:57822"/>
        <dbReference type="ChEBI" id="CHEBI:61386"/>
        <dbReference type="ChEBI" id="CHEBI:83905"/>
        <dbReference type="ChEBI" id="CHEBI:456216"/>
        <dbReference type="EC" id="6.3.2.10"/>
    </reaction>
</comment>
<dbReference type="NCBIfam" id="TIGR01143">
    <property type="entry name" value="murF"/>
    <property type="match status" value="1"/>
</dbReference>
<keyword evidence="6 10" id="KW-0133">Cell shape</keyword>
<reference evidence="15 16" key="1">
    <citation type="submission" date="2020-08" db="EMBL/GenBank/DDBJ databases">
        <title>Genome public.</title>
        <authorList>
            <person name="Liu C."/>
            <person name="Sun Q."/>
        </authorList>
    </citation>
    <scope>NUCLEOTIDE SEQUENCE [LARGE SCALE GENOMIC DNA]</scope>
    <source>
        <strain evidence="15 16">NSJ-7</strain>
    </source>
</reference>
<evidence type="ECO:0000259" key="12">
    <source>
        <dbReference type="Pfam" id="PF01225"/>
    </source>
</evidence>
<comment type="similarity">
    <text evidence="10">Belongs to the MurCDEF family. MurF subfamily.</text>
</comment>
<dbReference type="InterPro" id="IPR051046">
    <property type="entry name" value="MurCDEF_CellWall_CoF430Synth"/>
</dbReference>
<sequence>MEHMTIQDILAATGGTLLCGDSSMPIKRISTDSRTVGPDTLFVPIIGERVNAHKFIDSALKDGGAALTQEHDHAEGPHPFIRVPDTLKAMQQIASYYRNKMSLPIIGITGSVGKTTTREMIAHVLKGKYRVFETIGNQNSQVGVPLTLDRLTSKDEIGVLEMGMSEPGQITILGEIIRPNAAVVTNVGVSHIEQMGSRDNICREKLDIQNGLAKNGVLYLNGDNDMIRKHIGYVTHSYKFFGFSEDCSYRAEEVEEINGQTHFTFVHEDMREPIILNVLGDHNVSNALAAIALGLAYDVPMETIKRQLATFSGQRQNILKMHGYTVIDDAYNASPDSMKAGLKILSDYQDSGRKVAVLSDMLELGPDSPDYHREVGEFLGTADITDLYITGTLSKEYAKAAQKKNPSLKTKWFASNHDLISYLKNYLSEHDVVLIKASNGMKLYEVAKALD</sequence>
<comment type="function">
    <text evidence="10 11">Involved in cell wall formation. Catalyzes the final step in the synthesis of UDP-N-acetylmuramoyl-pentapeptide, the precursor of murein.</text>
</comment>
<evidence type="ECO:0000256" key="8">
    <source>
        <dbReference type="ARBA" id="ARBA00023306"/>
    </source>
</evidence>
<dbReference type="PANTHER" id="PTHR43024:SF1">
    <property type="entry name" value="UDP-N-ACETYLMURAMOYL-TRIPEPTIDE--D-ALANYL-D-ALANINE LIGASE"/>
    <property type="match status" value="1"/>
</dbReference>
<evidence type="ECO:0000256" key="6">
    <source>
        <dbReference type="ARBA" id="ARBA00022960"/>
    </source>
</evidence>
<keyword evidence="3 10" id="KW-0132">Cell division</keyword>
<evidence type="ECO:0000259" key="13">
    <source>
        <dbReference type="Pfam" id="PF02875"/>
    </source>
</evidence>
<proteinExistence type="inferred from homology"/>
<dbReference type="InterPro" id="IPR036615">
    <property type="entry name" value="Mur_ligase_C_dom_sf"/>
</dbReference>
<dbReference type="SUPFAM" id="SSF53244">
    <property type="entry name" value="MurD-like peptide ligases, peptide-binding domain"/>
    <property type="match status" value="1"/>
</dbReference>
<evidence type="ECO:0000313" key="16">
    <source>
        <dbReference type="Proteomes" id="UP000635828"/>
    </source>
</evidence>
<dbReference type="Proteomes" id="UP000635828">
    <property type="component" value="Unassembled WGS sequence"/>
</dbReference>
<dbReference type="Gene3D" id="3.40.1390.10">
    <property type="entry name" value="MurE/MurF, N-terminal domain"/>
    <property type="match status" value="1"/>
</dbReference>
<dbReference type="InterPro" id="IPR005863">
    <property type="entry name" value="UDP-N-AcMur_synth"/>
</dbReference>